<gene>
    <name evidence="2" type="ORF">An08g03100</name>
</gene>
<accession>A0AAJ8E1Z7</accession>
<name>A0AAJ8E1Z7_ASPNG</name>
<organism evidence="2">
    <name type="scientific">Aspergillus niger</name>
    <dbReference type="NCBI Taxonomy" id="5061"/>
    <lineage>
        <taxon>Eukaryota</taxon>
        <taxon>Fungi</taxon>
        <taxon>Dikarya</taxon>
        <taxon>Ascomycota</taxon>
        <taxon>Pezizomycotina</taxon>
        <taxon>Eurotiomycetes</taxon>
        <taxon>Eurotiomycetidae</taxon>
        <taxon>Eurotiales</taxon>
        <taxon>Aspergillaceae</taxon>
        <taxon>Aspergillus</taxon>
        <taxon>Aspergillus subgen. Circumdati</taxon>
    </lineage>
</organism>
<dbReference type="AlphaFoldDB" id="A0AAJ8E1Z7"/>
<dbReference type="RefSeq" id="XP_059603949.1">
    <property type="nucleotide sequence ID" value="XM_059748930.1"/>
</dbReference>
<reference evidence="2" key="1">
    <citation type="submission" date="2025-02" db="EMBL/GenBank/DDBJ databases">
        <authorList>
            <consortium name="NCBI Genome Project"/>
        </authorList>
    </citation>
    <scope>NUCLEOTIDE SEQUENCE</scope>
</reference>
<dbReference type="GeneID" id="84591625"/>
<feature type="region of interest" description="Disordered" evidence="1">
    <location>
        <begin position="190"/>
        <end position="221"/>
    </location>
</feature>
<feature type="compositionally biased region" description="Polar residues" evidence="1">
    <location>
        <begin position="198"/>
        <end position="211"/>
    </location>
</feature>
<sequence length="221" mass="24986">MVGPIPANVNGLKALPVLERFISDEVLPQSQRMDRCLALRGIGGETNNPATEPHLCRRKEHRTNGGKLRNEAKTKRGIEIMEVKKEEWQAQWYCQVRYLLTDYSMIRWETLHLSRKNPISTAECPTPGSTGWSRSSDVTLSLWSPSTVCDLLERERERKSGDGRDNIHTSVVHPSLSRLTVELELRGMEPEAGRAPSTYLNSSPANFSRVTPTFGERDTQQ</sequence>
<dbReference type="KEGG" id="ang:An08g03100"/>
<reference evidence="2" key="2">
    <citation type="submission" date="2025-08" db="UniProtKB">
        <authorList>
            <consortium name="RefSeq"/>
        </authorList>
    </citation>
    <scope>IDENTIFICATION</scope>
</reference>
<dbReference type="VEuPathDB" id="FungiDB:An08g03100"/>
<proteinExistence type="predicted"/>
<evidence type="ECO:0000313" key="2">
    <source>
        <dbReference type="RefSeq" id="XP_059603949.1"/>
    </source>
</evidence>
<protein>
    <submittedName>
        <fullName evidence="2">Uncharacterized protein</fullName>
    </submittedName>
</protein>
<evidence type="ECO:0000256" key="1">
    <source>
        <dbReference type="SAM" id="MobiDB-lite"/>
    </source>
</evidence>